<name>A0A0R1PE10_LIMMU</name>
<sequence>MLIIWLKDAINQLLELAMRDTIVASHLSTVETSCVRYVWLAIRSPAQIKKLAWQNLPSEFWDSVINQEFS</sequence>
<gene>
    <name evidence="1" type="ORF">FC47_GL001246</name>
</gene>
<dbReference type="PATRIC" id="fig|1423771.3.peg.1260"/>
<protein>
    <submittedName>
        <fullName evidence="1">Uncharacterized protein</fullName>
    </submittedName>
</protein>
<dbReference type="AlphaFoldDB" id="A0A0R1PE10"/>
<organism evidence="1 2">
    <name type="scientific">Limosilactobacillus mucosae DSM 13345</name>
    <dbReference type="NCBI Taxonomy" id="1423771"/>
    <lineage>
        <taxon>Bacteria</taxon>
        <taxon>Bacillati</taxon>
        <taxon>Bacillota</taxon>
        <taxon>Bacilli</taxon>
        <taxon>Lactobacillales</taxon>
        <taxon>Lactobacillaceae</taxon>
        <taxon>Limosilactobacillus</taxon>
    </lineage>
</organism>
<dbReference type="Proteomes" id="UP000050901">
    <property type="component" value="Unassembled WGS sequence"/>
</dbReference>
<comment type="caution">
    <text evidence="1">The sequence shown here is derived from an EMBL/GenBank/DDBJ whole genome shotgun (WGS) entry which is preliminary data.</text>
</comment>
<reference evidence="1 2" key="1">
    <citation type="journal article" date="2015" name="Genome Announc.">
        <title>Expanding the biotechnology potential of lactobacilli through comparative genomics of 213 strains and associated genera.</title>
        <authorList>
            <person name="Sun Z."/>
            <person name="Harris H.M."/>
            <person name="McCann A."/>
            <person name="Guo C."/>
            <person name="Argimon S."/>
            <person name="Zhang W."/>
            <person name="Yang X."/>
            <person name="Jeffery I.B."/>
            <person name="Cooney J.C."/>
            <person name="Kagawa T.F."/>
            <person name="Liu W."/>
            <person name="Song Y."/>
            <person name="Salvetti E."/>
            <person name="Wrobel A."/>
            <person name="Rasinkangas P."/>
            <person name="Parkhill J."/>
            <person name="Rea M.C."/>
            <person name="O'Sullivan O."/>
            <person name="Ritari J."/>
            <person name="Douillard F.P."/>
            <person name="Paul Ross R."/>
            <person name="Yang R."/>
            <person name="Briner A.E."/>
            <person name="Felis G.E."/>
            <person name="de Vos W.M."/>
            <person name="Barrangou R."/>
            <person name="Klaenhammer T.R."/>
            <person name="Caufield P.W."/>
            <person name="Cui Y."/>
            <person name="Zhang H."/>
            <person name="O'Toole P.W."/>
        </authorList>
    </citation>
    <scope>NUCLEOTIDE SEQUENCE [LARGE SCALE GENOMIC DNA]</scope>
    <source>
        <strain evidence="1 2">DSM 13345</strain>
    </source>
</reference>
<evidence type="ECO:0000313" key="1">
    <source>
        <dbReference type="EMBL" id="KRL26584.1"/>
    </source>
</evidence>
<accession>A0A0R1PE10</accession>
<evidence type="ECO:0000313" key="2">
    <source>
        <dbReference type="Proteomes" id="UP000050901"/>
    </source>
</evidence>
<proteinExistence type="predicted"/>
<dbReference type="EMBL" id="AZEQ01000003">
    <property type="protein sequence ID" value="KRL26584.1"/>
    <property type="molecule type" value="Genomic_DNA"/>
</dbReference>